<organism evidence="4 6">
    <name type="scientific">Cucumis melo var. makuwa</name>
    <name type="common">Oriental melon</name>
    <dbReference type="NCBI Taxonomy" id="1194695"/>
    <lineage>
        <taxon>Eukaryota</taxon>
        <taxon>Viridiplantae</taxon>
        <taxon>Streptophyta</taxon>
        <taxon>Embryophyta</taxon>
        <taxon>Tracheophyta</taxon>
        <taxon>Spermatophyta</taxon>
        <taxon>Magnoliopsida</taxon>
        <taxon>eudicotyledons</taxon>
        <taxon>Gunneridae</taxon>
        <taxon>Pentapetalae</taxon>
        <taxon>rosids</taxon>
        <taxon>fabids</taxon>
        <taxon>Cucurbitales</taxon>
        <taxon>Cucurbitaceae</taxon>
        <taxon>Benincaseae</taxon>
        <taxon>Cucumis</taxon>
    </lineage>
</organism>
<evidence type="ECO:0000256" key="1">
    <source>
        <dbReference type="ARBA" id="ARBA00005446"/>
    </source>
</evidence>
<dbReference type="Gene3D" id="3.40.50.300">
    <property type="entry name" value="P-loop containing nucleotide triphosphate hydrolases"/>
    <property type="match status" value="1"/>
</dbReference>
<dbReference type="OrthoDB" id="10261556at2759"/>
<reference evidence="5 6" key="1">
    <citation type="submission" date="2019-08" db="EMBL/GenBank/DDBJ databases">
        <title>Draft genome sequences of two oriental melons (Cucumis melo L. var makuwa).</title>
        <authorList>
            <person name="Kwon S.-Y."/>
        </authorList>
    </citation>
    <scope>NUCLEOTIDE SEQUENCE [LARGE SCALE GENOMIC DNA]</scope>
    <source>
        <strain evidence="6">cv. Chang Bougi</strain>
        <strain evidence="5">cv. SW 3</strain>
        <tissue evidence="4">Leaf</tissue>
    </source>
</reference>
<evidence type="ECO:0000313" key="3">
    <source>
        <dbReference type="EMBL" id="KAA0041763.1"/>
    </source>
</evidence>
<keyword evidence="4" id="KW-0547">Nucleotide-binding</keyword>
<evidence type="ECO:0000259" key="2">
    <source>
        <dbReference type="PROSITE" id="PS51192"/>
    </source>
</evidence>
<dbReference type="GO" id="GO:0005694">
    <property type="term" value="C:chromosome"/>
    <property type="evidence" value="ECO:0007669"/>
    <property type="project" value="TreeGrafter"/>
</dbReference>
<dbReference type="GO" id="GO:0003676">
    <property type="term" value="F:nucleic acid binding"/>
    <property type="evidence" value="ECO:0007669"/>
    <property type="project" value="InterPro"/>
</dbReference>
<sequence length="137" mass="14710">MEAILKSCFGFSAFRPYQKEIVQDILLGKDCLVVMSTGSGKSLCYQVPPLVVGKTGIVVSPLLSLMQDQVMALKQKGIKSEYLGSTQTDSTVQAKAESGQYNILFMTPEKACSVPMSSAHAILNTSGILNVDINYGP</sequence>
<dbReference type="EMBL" id="SSTE01016227">
    <property type="protein sequence ID" value="KAA0041763.1"/>
    <property type="molecule type" value="Genomic_DNA"/>
</dbReference>
<dbReference type="AlphaFoldDB" id="A0A5D3DTT4"/>
<dbReference type="GO" id="GO:0000724">
    <property type="term" value="P:double-strand break repair via homologous recombination"/>
    <property type="evidence" value="ECO:0007669"/>
    <property type="project" value="TreeGrafter"/>
</dbReference>
<evidence type="ECO:0000313" key="6">
    <source>
        <dbReference type="Proteomes" id="UP000321947"/>
    </source>
</evidence>
<evidence type="ECO:0000313" key="4">
    <source>
        <dbReference type="EMBL" id="TYK27053.1"/>
    </source>
</evidence>
<gene>
    <name evidence="4" type="ORF">E5676_scaffold95G00400</name>
    <name evidence="3" type="ORF">E6C27_scaffold67G001120</name>
</gene>
<accession>A0A5D3DTT4</accession>
<name>A0A5D3DTT4_CUCMM</name>
<dbReference type="PROSITE" id="PS51192">
    <property type="entry name" value="HELICASE_ATP_BIND_1"/>
    <property type="match status" value="1"/>
</dbReference>
<dbReference type="InterPro" id="IPR011545">
    <property type="entry name" value="DEAD/DEAH_box_helicase_dom"/>
</dbReference>
<dbReference type="GO" id="GO:0009378">
    <property type="term" value="F:four-way junction helicase activity"/>
    <property type="evidence" value="ECO:0007669"/>
    <property type="project" value="TreeGrafter"/>
</dbReference>
<dbReference type="Proteomes" id="UP000321947">
    <property type="component" value="Unassembled WGS sequence"/>
</dbReference>
<dbReference type="EMBL" id="SSTD01003134">
    <property type="protein sequence ID" value="TYK27053.1"/>
    <property type="molecule type" value="Genomic_DNA"/>
</dbReference>
<feature type="domain" description="Helicase ATP-binding" evidence="2">
    <location>
        <begin position="22"/>
        <end position="110"/>
    </location>
</feature>
<dbReference type="GO" id="GO:0043138">
    <property type="term" value="F:3'-5' DNA helicase activity"/>
    <property type="evidence" value="ECO:0007669"/>
    <property type="project" value="TreeGrafter"/>
</dbReference>
<dbReference type="CDD" id="cd17920">
    <property type="entry name" value="DEXHc_RecQ"/>
    <property type="match status" value="1"/>
</dbReference>
<keyword evidence="4" id="KW-0347">Helicase</keyword>
<dbReference type="Proteomes" id="UP000321393">
    <property type="component" value="Unassembled WGS sequence"/>
</dbReference>
<dbReference type="InterPro" id="IPR027417">
    <property type="entry name" value="P-loop_NTPase"/>
</dbReference>
<proteinExistence type="inferred from homology"/>
<keyword evidence="4" id="KW-0067">ATP-binding</keyword>
<dbReference type="PANTHER" id="PTHR13710">
    <property type="entry name" value="DNA HELICASE RECQ FAMILY MEMBER"/>
    <property type="match status" value="1"/>
</dbReference>
<dbReference type="GO" id="GO:0005737">
    <property type="term" value="C:cytoplasm"/>
    <property type="evidence" value="ECO:0007669"/>
    <property type="project" value="TreeGrafter"/>
</dbReference>
<keyword evidence="4" id="KW-0378">Hydrolase</keyword>
<dbReference type="STRING" id="1194695.A0A5D3DTT4"/>
<dbReference type="PANTHER" id="PTHR13710:SF120">
    <property type="entry name" value="BIFUNCTIONAL 3'-5' EXONUCLEASE_ATP-DEPENDENT HELICASE WRN"/>
    <property type="match status" value="1"/>
</dbReference>
<comment type="caution">
    <text evidence="4">The sequence shown here is derived from an EMBL/GenBank/DDBJ whole genome shotgun (WGS) entry which is preliminary data.</text>
</comment>
<dbReference type="GO" id="GO:0005524">
    <property type="term" value="F:ATP binding"/>
    <property type="evidence" value="ECO:0007669"/>
    <property type="project" value="InterPro"/>
</dbReference>
<dbReference type="InterPro" id="IPR014001">
    <property type="entry name" value="Helicase_ATP-bd"/>
</dbReference>
<dbReference type="Pfam" id="PF00270">
    <property type="entry name" value="DEAD"/>
    <property type="match status" value="1"/>
</dbReference>
<evidence type="ECO:0000313" key="5">
    <source>
        <dbReference type="Proteomes" id="UP000321393"/>
    </source>
</evidence>
<dbReference type="GO" id="GO:0005634">
    <property type="term" value="C:nucleus"/>
    <property type="evidence" value="ECO:0007669"/>
    <property type="project" value="TreeGrafter"/>
</dbReference>
<comment type="similarity">
    <text evidence="1">Belongs to the helicase family. RecQ subfamily.</text>
</comment>
<dbReference type="SUPFAM" id="SSF52540">
    <property type="entry name" value="P-loop containing nucleoside triphosphate hydrolases"/>
    <property type="match status" value="1"/>
</dbReference>
<protein>
    <submittedName>
        <fullName evidence="4">ATP-dependent DNA helicase RecQ-like isoform X1</fullName>
    </submittedName>
</protein>